<dbReference type="EnsemblMetazoa" id="Aqu2.1.18877_001">
    <property type="protein sequence ID" value="Aqu2.1.18877_001"/>
    <property type="gene ID" value="Aqu2.1.18877"/>
</dbReference>
<feature type="compositionally biased region" description="Basic residues" evidence="1">
    <location>
        <begin position="33"/>
        <end position="45"/>
    </location>
</feature>
<feature type="transmembrane region" description="Helical" evidence="2">
    <location>
        <begin position="1127"/>
        <end position="1150"/>
    </location>
</feature>
<sequence length="1215" mass="136948">MFQEEESELQHNPDDHDCYNRLRASNLDERHATTPKRPKASRKRTWSQESEASAPVNSDLSAYGCVMVELHYNCVVGNLMKYLPKILDAHDDKVRSMTYTDNDLVISGSGSSDGSSCSVSSGQYYVSDDCSSVTQSPCNPLSVYAGNMSQYNNTIFYFIGTSVINFDFEMDSSVQNITLYGLDQSPTIHCNYKNYFHYDVAIYESSHISFINLLFQQCSIYFSYSSNITIASSVFKYLRYKRYNFFSLSRVFDSKITSSIFDNVRLDIKYNSPPVCYNELHHYSLTLTNVTVTNGSLMFDMNHGTSYNISALIDNVSIISPSDYGVSHSFKESLFSLYITHSSVSKSEIGFFSFLDTYSQQSKYCNIKGVESQSTIVIEDSQFHNNDHGLSFYVSRNYIQLSNYHTDITVKSCSSHDNSITGLSIYGGFSTSTHISFIDTELVGNRRNEIARCLSILLSNITVTNSLSTGLVITASAVTVENRLVFKNNTGVVGGGMAINSSSDLAQSPSANLEFIYNHATYKGGGIYIDDKTGCTFAQVSLIPIPLTLKDNTAGVAGNDIYGRINSIYFSPLFNWKNPSTSSDARAFALCDPDSNKTTPIWYEDEEQSIFPGQTLKYNVALFGHTFFSNSYSLTDGRLTIEINGTIVIDKYIKNCSLIEYIPKYINYGRFNITLIVTTDTSFSTELGIPFILNECPIGFSVNSSDACDCSVSRENVTCDINTLNITHNGLLWIGTYHTSTPFNDNATNPNTCIINENCPLLYCSPNPVTFQLNDTDTQCVDNRGHRMCGSCTEGYSLLMGSNKCGQCHNNYMMIGWIALFAVMGVLLVVLLIALNLTVSVGTLNGLLFYANIVKLYEPVFSRKGALPVLSQVISWINLDFGFEICFYNGMDTYAKQWLQFAFPLYLWIIIIIIIQLCRRYGKISRLMGSHAVPVLSTLTFLSYTKLVRTIVIVLHKREVTLHCTDESVRLVSLWYEDPNVEYAKGKHAGLFGFALLVSVFFVIPYTLFLLCHPVFEKYLSHFKLFKSWSRFKPIIDAYSGPMKDEYRFWPGLLLVTRIPVLLTVTFLQNESRVLLLAVAAIILSISFIFGGVYRKKLNNVIEFWFLLNLCIMASLSVVFTDENKVLIWYNTCLSVFIFSFILIVAYHLYLQLSNMKCYDALIKNLFKKQDEDDDDQDLTKSHKTVDQQMKEIVPTSTDVRLSDSRESVVDLFQS</sequence>
<evidence type="ECO:0000256" key="1">
    <source>
        <dbReference type="SAM" id="MobiDB-lite"/>
    </source>
</evidence>
<keyword evidence="2" id="KW-0472">Membrane</keyword>
<reference evidence="3" key="1">
    <citation type="submission" date="2017-05" db="UniProtKB">
        <authorList>
            <consortium name="EnsemblMetazoa"/>
        </authorList>
    </citation>
    <scope>IDENTIFICATION</scope>
</reference>
<feature type="transmembrane region" description="Helical" evidence="2">
    <location>
        <begin position="1049"/>
        <end position="1068"/>
    </location>
</feature>
<feature type="region of interest" description="Disordered" evidence="1">
    <location>
        <begin position="1"/>
        <end position="53"/>
    </location>
</feature>
<feature type="transmembrane region" description="Helical" evidence="2">
    <location>
        <begin position="1101"/>
        <end position="1121"/>
    </location>
</feature>
<proteinExistence type="predicted"/>
<dbReference type="SMART" id="SM00710">
    <property type="entry name" value="PbH1"/>
    <property type="match status" value="4"/>
</dbReference>
<accession>A0A1X7TUZ3</accession>
<evidence type="ECO:0000256" key="2">
    <source>
        <dbReference type="SAM" id="Phobius"/>
    </source>
</evidence>
<evidence type="ECO:0000313" key="3">
    <source>
        <dbReference type="EnsemblMetazoa" id="Aqu2.1.18877_001"/>
    </source>
</evidence>
<dbReference type="OrthoDB" id="6143346at2759"/>
<feature type="transmembrane region" description="Helical" evidence="2">
    <location>
        <begin position="991"/>
        <end position="1016"/>
    </location>
</feature>
<keyword evidence="2" id="KW-1133">Transmembrane helix</keyword>
<organism evidence="3">
    <name type="scientific">Amphimedon queenslandica</name>
    <name type="common">Sponge</name>
    <dbReference type="NCBI Taxonomy" id="400682"/>
    <lineage>
        <taxon>Eukaryota</taxon>
        <taxon>Metazoa</taxon>
        <taxon>Porifera</taxon>
        <taxon>Demospongiae</taxon>
        <taxon>Heteroscleromorpha</taxon>
        <taxon>Haplosclerida</taxon>
        <taxon>Niphatidae</taxon>
        <taxon>Amphimedon</taxon>
    </lineage>
</organism>
<protein>
    <submittedName>
        <fullName evidence="3">Uncharacterized protein</fullName>
    </submittedName>
</protein>
<dbReference type="InParanoid" id="A0A1X7TUZ3"/>
<dbReference type="AlphaFoldDB" id="A0A1X7TUZ3"/>
<dbReference type="InterPro" id="IPR006626">
    <property type="entry name" value="PbH1"/>
</dbReference>
<feature type="transmembrane region" description="Helical" evidence="2">
    <location>
        <begin position="897"/>
        <end position="915"/>
    </location>
</feature>
<feature type="transmembrane region" description="Helical" evidence="2">
    <location>
        <begin position="1074"/>
        <end position="1094"/>
    </location>
</feature>
<feature type="compositionally biased region" description="Basic and acidic residues" evidence="1">
    <location>
        <begin position="8"/>
        <end position="32"/>
    </location>
</feature>
<name>A0A1X7TUZ3_AMPQE</name>
<feature type="transmembrane region" description="Helical" evidence="2">
    <location>
        <begin position="815"/>
        <end position="848"/>
    </location>
</feature>
<keyword evidence="2" id="KW-0812">Transmembrane</keyword>